<name>X1BTI3_9ZZZZ</name>
<evidence type="ECO:0000256" key="1">
    <source>
        <dbReference type="SAM" id="MobiDB-lite"/>
    </source>
</evidence>
<accession>X1BTI3</accession>
<feature type="domain" description="Ig-like" evidence="2">
    <location>
        <begin position="91"/>
        <end position="185"/>
    </location>
</feature>
<proteinExistence type="predicted"/>
<feature type="region of interest" description="Disordered" evidence="1">
    <location>
        <begin position="266"/>
        <end position="346"/>
    </location>
</feature>
<dbReference type="Gene3D" id="2.60.40.2700">
    <property type="match status" value="1"/>
</dbReference>
<organism evidence="3">
    <name type="scientific">marine sediment metagenome</name>
    <dbReference type="NCBI Taxonomy" id="412755"/>
    <lineage>
        <taxon>unclassified sequences</taxon>
        <taxon>metagenomes</taxon>
        <taxon>ecological metagenomes</taxon>
    </lineage>
</organism>
<protein>
    <recommendedName>
        <fullName evidence="2">Ig-like domain-containing protein</fullName>
    </recommendedName>
</protein>
<comment type="caution">
    <text evidence="3">The sequence shown here is derived from an EMBL/GenBank/DDBJ whole genome shotgun (WGS) entry which is preliminary data.</text>
</comment>
<feature type="compositionally biased region" description="Basic and acidic residues" evidence="1">
    <location>
        <begin position="326"/>
        <end position="335"/>
    </location>
</feature>
<feature type="region of interest" description="Disordered" evidence="1">
    <location>
        <begin position="168"/>
        <end position="225"/>
    </location>
</feature>
<feature type="compositionally biased region" description="Polar residues" evidence="1">
    <location>
        <begin position="304"/>
        <end position="313"/>
    </location>
</feature>
<dbReference type="PROSITE" id="PS50835">
    <property type="entry name" value="IG_LIKE"/>
    <property type="match status" value="1"/>
</dbReference>
<dbReference type="EMBL" id="BART01010051">
    <property type="protein sequence ID" value="GAG84447.1"/>
    <property type="molecule type" value="Genomic_DNA"/>
</dbReference>
<feature type="non-terminal residue" evidence="3">
    <location>
        <position position="346"/>
    </location>
</feature>
<evidence type="ECO:0000313" key="3">
    <source>
        <dbReference type="EMBL" id="GAG84447.1"/>
    </source>
</evidence>
<feature type="region of interest" description="Disordered" evidence="1">
    <location>
        <begin position="81"/>
        <end position="130"/>
    </location>
</feature>
<feature type="non-terminal residue" evidence="3">
    <location>
        <position position="1"/>
    </location>
</feature>
<sequence length="346" mass="37301">GDATTEFTFRIKYSDADGDPASGVWLRLLHGGAEVGDSPYVMSSEGGGDWSEGVIFSKTVHVPKGDYAYYFTAADQYGAHTSYPEPPANGPQVANTPPTAPTVTITPELPTDQDDLQVSAEGSTDADEDPITYSYKWSKEGAHQPDYDDQTTIPAAATAKSETWKCVVTPNDGEEDGPSGEDQVTVDNTPPSIDSVEITPDPAYSDDELAATPSGWNDPDGDAEGYHWQWQKKQDDQWQDIDGAITDTLGSDNFVKGDQIRVLCTPWDGTEEGEAKTDQITISNTAPTQPTVDLAPDSPKTSDELTVSASGSQDADGDEVSYSYKWYKDDQHQSDYDDETTIPAAA</sequence>
<evidence type="ECO:0000259" key="2">
    <source>
        <dbReference type="PROSITE" id="PS50835"/>
    </source>
</evidence>
<dbReference type="AlphaFoldDB" id="X1BTI3"/>
<gene>
    <name evidence="3" type="ORF">S01H4_22046</name>
</gene>
<feature type="compositionally biased region" description="Low complexity" evidence="1">
    <location>
        <begin position="91"/>
        <end position="107"/>
    </location>
</feature>
<reference evidence="3" key="1">
    <citation type="journal article" date="2014" name="Front. Microbiol.">
        <title>High frequency of phylogenetically diverse reductive dehalogenase-homologous genes in deep subseafloor sedimentary metagenomes.</title>
        <authorList>
            <person name="Kawai M."/>
            <person name="Futagami T."/>
            <person name="Toyoda A."/>
            <person name="Takaki Y."/>
            <person name="Nishi S."/>
            <person name="Hori S."/>
            <person name="Arai W."/>
            <person name="Tsubouchi T."/>
            <person name="Morono Y."/>
            <person name="Uchiyama I."/>
            <person name="Ito T."/>
            <person name="Fujiyama A."/>
            <person name="Inagaki F."/>
            <person name="Takami H."/>
        </authorList>
    </citation>
    <scope>NUCLEOTIDE SEQUENCE</scope>
    <source>
        <strain evidence="3">Expedition CK06-06</strain>
    </source>
</reference>
<dbReference type="InterPro" id="IPR007110">
    <property type="entry name" value="Ig-like_dom"/>
</dbReference>
<feature type="compositionally biased region" description="Polar residues" evidence="1">
    <location>
        <begin position="278"/>
        <end position="291"/>
    </location>
</feature>